<name>A0A139SRU3_9GAMM</name>
<dbReference type="PRINTS" id="PR01270">
    <property type="entry name" value="HDASUPER"/>
</dbReference>
<keyword evidence="8" id="KW-1185">Reference proteome</keyword>
<evidence type="ECO:0000256" key="3">
    <source>
        <dbReference type="ARBA" id="ARBA00022723"/>
    </source>
</evidence>
<dbReference type="GO" id="GO:0040029">
    <property type="term" value="P:epigenetic regulation of gene expression"/>
    <property type="evidence" value="ECO:0007669"/>
    <property type="project" value="TreeGrafter"/>
</dbReference>
<dbReference type="Proteomes" id="UP000072660">
    <property type="component" value="Unassembled WGS sequence"/>
</dbReference>
<evidence type="ECO:0000259" key="6">
    <source>
        <dbReference type="Pfam" id="PF00850"/>
    </source>
</evidence>
<dbReference type="SUPFAM" id="SSF52768">
    <property type="entry name" value="Arginase/deacetylase"/>
    <property type="match status" value="1"/>
</dbReference>
<evidence type="ECO:0000313" key="8">
    <source>
        <dbReference type="Proteomes" id="UP000072660"/>
    </source>
</evidence>
<dbReference type="GO" id="GO:0004407">
    <property type="term" value="F:histone deacetylase activity"/>
    <property type="evidence" value="ECO:0007669"/>
    <property type="project" value="TreeGrafter"/>
</dbReference>
<protein>
    <submittedName>
        <fullName evidence="7">Acetylpolyamine aminohydrolase</fullName>
    </submittedName>
</protein>
<reference evidence="7 8" key="1">
    <citation type="submission" date="2016-02" db="EMBL/GenBank/DDBJ databases">
        <authorList>
            <person name="Wen L."/>
            <person name="He K."/>
            <person name="Yang H."/>
        </authorList>
    </citation>
    <scope>NUCLEOTIDE SEQUENCE [LARGE SCALE GENOMIC DNA]</scope>
    <source>
        <strain evidence="7 8">CV58</strain>
    </source>
</reference>
<gene>
    <name evidence="7" type="ORF">AXE65_03750</name>
</gene>
<dbReference type="PANTHER" id="PTHR10625">
    <property type="entry name" value="HISTONE DEACETYLASE HDAC1-RELATED"/>
    <property type="match status" value="1"/>
</dbReference>
<sequence>MQTFYTDDHRLHHGRCELIDGQLKPCFEMPQRAYHILDRVKERKLGEVLEPADFGRAPIERIHTKAYLDFFEGAWARWEKQGKDGDLMPFTWPARTLREILPQDNLHAQLGYYSFDGGAPITAGTWHACYCSAQVALSGWDEVRNGARTAFALCRPPGHHAAADLMGGYCFLNNAAIACQAALDQGAERIAVLDVDYHHGNGTQSIFYDRADVLFCSIHGDPNFEFPYFLGYADETGAGAGEGFNLNLPLASGSPWAVYGAALETACKRISAYSPDLVVVSLGVDTFEQDPISQFKLKSEDYLRMGEHIAALGCPTLFVMEGGYAVAEIGINAVNVLEGFEGR</sequence>
<comment type="cofactor">
    <cofactor evidence="1">
        <name>Zn(2+)</name>
        <dbReference type="ChEBI" id="CHEBI:29105"/>
    </cofactor>
</comment>
<dbReference type="InterPro" id="IPR000286">
    <property type="entry name" value="HDACs"/>
</dbReference>
<evidence type="ECO:0000313" key="7">
    <source>
        <dbReference type="EMBL" id="KXU37200.1"/>
    </source>
</evidence>
<keyword evidence="5" id="KW-0862">Zinc</keyword>
<organism evidence="7 8">
    <name type="scientific">Ventosimonas gracilis</name>
    <dbReference type="NCBI Taxonomy" id="1680762"/>
    <lineage>
        <taxon>Bacteria</taxon>
        <taxon>Pseudomonadati</taxon>
        <taxon>Pseudomonadota</taxon>
        <taxon>Gammaproteobacteria</taxon>
        <taxon>Pseudomonadales</taxon>
        <taxon>Ventosimonadaceae</taxon>
        <taxon>Ventosimonas</taxon>
    </lineage>
</organism>
<proteinExistence type="inferred from homology"/>
<comment type="caution">
    <text evidence="7">The sequence shown here is derived from an EMBL/GenBank/DDBJ whole genome shotgun (WGS) entry which is preliminary data.</text>
</comment>
<dbReference type="GO" id="GO:0016787">
    <property type="term" value="F:hydrolase activity"/>
    <property type="evidence" value="ECO:0007669"/>
    <property type="project" value="UniProtKB-KW"/>
</dbReference>
<dbReference type="PANTHER" id="PTHR10625:SF17">
    <property type="entry name" value="HISTONE DEACETYLASE 8"/>
    <property type="match status" value="1"/>
</dbReference>
<dbReference type="EMBL" id="LSZO01000167">
    <property type="protein sequence ID" value="KXU37200.1"/>
    <property type="molecule type" value="Genomic_DNA"/>
</dbReference>
<dbReference type="CDD" id="cd10001">
    <property type="entry name" value="HDAC_classII_APAH"/>
    <property type="match status" value="1"/>
</dbReference>
<dbReference type="InterPro" id="IPR023801">
    <property type="entry name" value="His_deacetylse_dom"/>
</dbReference>
<feature type="domain" description="Histone deacetylase" evidence="6">
    <location>
        <begin position="28"/>
        <end position="336"/>
    </location>
</feature>
<comment type="similarity">
    <text evidence="2">Belongs to the histone deacetylase family.</text>
</comment>
<evidence type="ECO:0000256" key="5">
    <source>
        <dbReference type="ARBA" id="ARBA00022833"/>
    </source>
</evidence>
<accession>A0A139SRU3</accession>
<dbReference type="GO" id="GO:0046872">
    <property type="term" value="F:metal ion binding"/>
    <property type="evidence" value="ECO:0007669"/>
    <property type="project" value="UniProtKB-KW"/>
</dbReference>
<evidence type="ECO:0000256" key="4">
    <source>
        <dbReference type="ARBA" id="ARBA00022801"/>
    </source>
</evidence>
<evidence type="ECO:0000256" key="2">
    <source>
        <dbReference type="ARBA" id="ARBA00005947"/>
    </source>
</evidence>
<dbReference type="AlphaFoldDB" id="A0A139SRU3"/>
<dbReference type="Pfam" id="PF00850">
    <property type="entry name" value="Hist_deacetyl"/>
    <property type="match status" value="1"/>
</dbReference>
<dbReference type="InterPro" id="IPR023696">
    <property type="entry name" value="Ureohydrolase_dom_sf"/>
</dbReference>
<evidence type="ECO:0000256" key="1">
    <source>
        <dbReference type="ARBA" id="ARBA00001947"/>
    </source>
</evidence>
<dbReference type="RefSeq" id="WP_068390996.1">
    <property type="nucleotide sequence ID" value="NZ_LSZO01000167.1"/>
</dbReference>
<dbReference type="Gene3D" id="3.40.800.20">
    <property type="entry name" value="Histone deacetylase domain"/>
    <property type="match status" value="1"/>
</dbReference>
<keyword evidence="3" id="KW-0479">Metal-binding</keyword>
<dbReference type="OrthoDB" id="9808367at2"/>
<dbReference type="InterPro" id="IPR037138">
    <property type="entry name" value="His_deacetylse_dom_sf"/>
</dbReference>
<keyword evidence="4 7" id="KW-0378">Hydrolase</keyword>